<keyword evidence="1" id="KW-1185">Reference proteome</keyword>
<dbReference type="AlphaFoldDB" id="A0A1I7XVA1"/>
<evidence type="ECO:0000313" key="2">
    <source>
        <dbReference type="WBParaSite" id="Hba_21272"/>
    </source>
</evidence>
<sequence>MSLNIAHYSAKMLRKLELYKSSHTKKYYKQIKQKKLYIIEEENKKKEENMSKNGEPTISFIPLSANNEGDLPTKVEALIKTMFPSYRP</sequence>
<dbReference type="Proteomes" id="UP000095283">
    <property type="component" value="Unplaced"/>
</dbReference>
<protein>
    <submittedName>
        <fullName evidence="2">Uncharacterized protein</fullName>
    </submittedName>
</protein>
<organism evidence="1 2">
    <name type="scientific">Heterorhabditis bacteriophora</name>
    <name type="common">Entomopathogenic nematode worm</name>
    <dbReference type="NCBI Taxonomy" id="37862"/>
    <lineage>
        <taxon>Eukaryota</taxon>
        <taxon>Metazoa</taxon>
        <taxon>Ecdysozoa</taxon>
        <taxon>Nematoda</taxon>
        <taxon>Chromadorea</taxon>
        <taxon>Rhabditida</taxon>
        <taxon>Rhabditina</taxon>
        <taxon>Rhabditomorpha</taxon>
        <taxon>Strongyloidea</taxon>
        <taxon>Heterorhabditidae</taxon>
        <taxon>Heterorhabditis</taxon>
    </lineage>
</organism>
<reference evidence="2" key="1">
    <citation type="submission" date="2016-11" db="UniProtKB">
        <authorList>
            <consortium name="WormBaseParasite"/>
        </authorList>
    </citation>
    <scope>IDENTIFICATION</scope>
</reference>
<dbReference type="WBParaSite" id="Hba_21272">
    <property type="protein sequence ID" value="Hba_21272"/>
    <property type="gene ID" value="Hba_21272"/>
</dbReference>
<proteinExistence type="predicted"/>
<name>A0A1I7XVA1_HETBA</name>
<evidence type="ECO:0000313" key="1">
    <source>
        <dbReference type="Proteomes" id="UP000095283"/>
    </source>
</evidence>
<accession>A0A1I7XVA1</accession>